<evidence type="ECO:0000313" key="4">
    <source>
        <dbReference type="Proteomes" id="UP001219901"/>
    </source>
</evidence>
<protein>
    <submittedName>
        <fullName evidence="3">DegV family EDD domain-containing protein</fullName>
    </submittedName>
</protein>
<dbReference type="GO" id="GO:0008289">
    <property type="term" value="F:lipid binding"/>
    <property type="evidence" value="ECO:0007669"/>
    <property type="project" value="UniProtKB-KW"/>
</dbReference>
<dbReference type="Proteomes" id="UP001219901">
    <property type="component" value="Chromosome"/>
</dbReference>
<reference evidence="3" key="2">
    <citation type="journal article" date="2023" name="Nat. Commun.">
        <title>Cultivation of marine bacteria of the SAR202 clade.</title>
        <authorList>
            <person name="Lim Y."/>
            <person name="Seo J.H."/>
            <person name="Giovannoni S.J."/>
            <person name="Kang I."/>
            <person name="Cho J.C."/>
        </authorList>
    </citation>
    <scope>NUCLEOTIDE SEQUENCE</scope>
    <source>
        <strain evidence="3">JH1073</strain>
    </source>
</reference>
<keyword evidence="1" id="KW-0446">Lipid-binding</keyword>
<dbReference type="Gene3D" id="3.30.1180.10">
    <property type="match status" value="1"/>
</dbReference>
<dbReference type="EMBL" id="WMBE01000002">
    <property type="protein sequence ID" value="MDG0866838.1"/>
    <property type="molecule type" value="Genomic_DNA"/>
</dbReference>
<evidence type="ECO:0000313" key="2">
    <source>
        <dbReference type="EMBL" id="MDG0866838.1"/>
    </source>
</evidence>
<dbReference type="SUPFAM" id="SSF82549">
    <property type="entry name" value="DAK1/DegV-like"/>
    <property type="match status" value="1"/>
</dbReference>
<keyword evidence="4" id="KW-1185">Reference proteome</keyword>
<evidence type="ECO:0000313" key="5">
    <source>
        <dbReference type="Proteomes" id="UP001321249"/>
    </source>
</evidence>
<sequence>MSIAVVTDSTSDLPVELAKEHGITVVPLNVHIEDETYLDGVTISADEMYRRLPDQKVIPTTSAPSVGTFLELYEKLAETHDEIISIHISARLSLTHGAAVNAAALMKENGTRVKVIDTEQASLALGWTAVLVAERVAAGGSLDEAVELAKSASKRASFVGMVNTLEYLVRGGRIGKAQGLVGTLLRIRPILTLIDGEAHPAGRARNRTKGITRIKEMVAEAAPLDKLAILYTTDKADAEAIAKDVAEFAPGGTPIVAQLGPVVGNYVGPGTLGLGLVSSESADSGNAG</sequence>
<dbReference type="Proteomes" id="UP001321249">
    <property type="component" value="Unassembled WGS sequence"/>
</dbReference>
<dbReference type="PANTHER" id="PTHR33434">
    <property type="entry name" value="DEGV DOMAIN-CONTAINING PROTEIN DR_1986-RELATED"/>
    <property type="match status" value="1"/>
</dbReference>
<reference evidence="4 5" key="1">
    <citation type="submission" date="2019-11" db="EMBL/GenBank/DDBJ databases">
        <authorList>
            <person name="Cho J.-C."/>
        </authorList>
    </citation>
    <scope>NUCLEOTIDE SEQUENCE [LARGE SCALE GENOMIC DNA]</scope>
    <source>
        <strain evidence="3 4">JH1073</strain>
        <strain evidence="2 5">JH702</strain>
    </source>
</reference>
<dbReference type="NCBIfam" id="TIGR00762">
    <property type="entry name" value="DegV"/>
    <property type="match status" value="1"/>
</dbReference>
<organism evidence="3 4">
    <name type="scientific">Candidatus Lucifugimonas marina</name>
    <dbReference type="NCBI Taxonomy" id="3038979"/>
    <lineage>
        <taxon>Bacteria</taxon>
        <taxon>Bacillati</taxon>
        <taxon>Chloroflexota</taxon>
        <taxon>Dehalococcoidia</taxon>
        <taxon>SAR202 cluster</taxon>
        <taxon>Candidatus Lucifugimonadales</taxon>
        <taxon>Candidatus Lucifugimonadaceae</taxon>
        <taxon>Candidatus Lucifugimonas</taxon>
    </lineage>
</organism>
<dbReference type="Pfam" id="PF02645">
    <property type="entry name" value="DegV"/>
    <property type="match status" value="1"/>
</dbReference>
<dbReference type="PANTHER" id="PTHR33434:SF2">
    <property type="entry name" value="FATTY ACID-BINDING PROTEIN TM_1468"/>
    <property type="match status" value="1"/>
</dbReference>
<dbReference type="Gene3D" id="3.40.50.10170">
    <property type="match status" value="1"/>
</dbReference>
<accession>A0AAJ6CRC0</accession>
<dbReference type="EMBL" id="CP046147">
    <property type="protein sequence ID" value="WFG38258.1"/>
    <property type="molecule type" value="Genomic_DNA"/>
</dbReference>
<dbReference type="InterPro" id="IPR003797">
    <property type="entry name" value="DegV"/>
</dbReference>
<evidence type="ECO:0000256" key="1">
    <source>
        <dbReference type="ARBA" id="ARBA00023121"/>
    </source>
</evidence>
<evidence type="ECO:0000313" key="3">
    <source>
        <dbReference type="EMBL" id="WFG38258.1"/>
    </source>
</evidence>
<dbReference type="RefSeq" id="WP_342824606.1">
    <property type="nucleotide sequence ID" value="NZ_CP046146.1"/>
</dbReference>
<proteinExistence type="predicted"/>
<name>A0AAJ6CRC0_9CHLR</name>
<dbReference type="AlphaFoldDB" id="A0AAJ6CRC0"/>
<reference evidence="4" key="3">
    <citation type="submission" date="2023-06" db="EMBL/GenBank/DDBJ databases">
        <title>Pangenomics reveal diversification of enzyme families and niche specialization in globally abundant SAR202 bacteria.</title>
        <authorList>
            <person name="Saw J.H.W."/>
        </authorList>
    </citation>
    <scope>NUCLEOTIDE SEQUENCE [LARGE SCALE GENOMIC DNA]</scope>
    <source>
        <strain evidence="4">JH1073</strain>
    </source>
</reference>
<dbReference type="InterPro" id="IPR050270">
    <property type="entry name" value="DegV_domain_contain"/>
</dbReference>
<dbReference type="PROSITE" id="PS51482">
    <property type="entry name" value="DEGV"/>
    <property type="match status" value="1"/>
</dbReference>
<gene>
    <name evidence="2" type="ORF">GKO46_07080</name>
    <name evidence="3" type="ORF">GKO48_01085</name>
</gene>
<dbReference type="InterPro" id="IPR043168">
    <property type="entry name" value="DegV_C"/>
</dbReference>